<name>A0ACC0YXV5_9ROSI</name>
<sequence length="98" mass="10563">MHMCLIGQSSHLIGSAFDYPPQIRGEPSNKAMQQLVHIYFPSISNQLKVDEEANNLNGKSEPENGTSNIVKKEEILGGKGKGKGKMLKAKVVGGSPND</sequence>
<proteinExistence type="predicted"/>
<dbReference type="EMBL" id="CM047739">
    <property type="protein sequence ID" value="KAJ0042450.1"/>
    <property type="molecule type" value="Genomic_DNA"/>
</dbReference>
<evidence type="ECO:0000313" key="2">
    <source>
        <dbReference type="Proteomes" id="UP001163603"/>
    </source>
</evidence>
<gene>
    <name evidence="1" type="ORF">Pint_18886</name>
</gene>
<reference evidence="2" key="1">
    <citation type="journal article" date="2023" name="G3 (Bethesda)">
        <title>Genome assembly and association tests identify interacting loci associated with vigor, precocity, and sex in interspecific pistachio rootstocks.</title>
        <authorList>
            <person name="Palmer W."/>
            <person name="Jacygrad E."/>
            <person name="Sagayaradj S."/>
            <person name="Cavanaugh K."/>
            <person name="Han R."/>
            <person name="Bertier L."/>
            <person name="Beede B."/>
            <person name="Kafkas S."/>
            <person name="Golino D."/>
            <person name="Preece J."/>
            <person name="Michelmore R."/>
        </authorList>
    </citation>
    <scope>NUCLEOTIDE SEQUENCE [LARGE SCALE GENOMIC DNA]</scope>
</reference>
<organism evidence="1 2">
    <name type="scientific">Pistacia integerrima</name>
    <dbReference type="NCBI Taxonomy" id="434235"/>
    <lineage>
        <taxon>Eukaryota</taxon>
        <taxon>Viridiplantae</taxon>
        <taxon>Streptophyta</taxon>
        <taxon>Embryophyta</taxon>
        <taxon>Tracheophyta</taxon>
        <taxon>Spermatophyta</taxon>
        <taxon>Magnoliopsida</taxon>
        <taxon>eudicotyledons</taxon>
        <taxon>Gunneridae</taxon>
        <taxon>Pentapetalae</taxon>
        <taxon>rosids</taxon>
        <taxon>malvids</taxon>
        <taxon>Sapindales</taxon>
        <taxon>Anacardiaceae</taxon>
        <taxon>Pistacia</taxon>
    </lineage>
</organism>
<evidence type="ECO:0000313" key="1">
    <source>
        <dbReference type="EMBL" id="KAJ0042450.1"/>
    </source>
</evidence>
<comment type="caution">
    <text evidence="1">The sequence shown here is derived from an EMBL/GenBank/DDBJ whole genome shotgun (WGS) entry which is preliminary data.</text>
</comment>
<dbReference type="Proteomes" id="UP001163603">
    <property type="component" value="Chromosome 4"/>
</dbReference>
<accession>A0ACC0YXV5</accession>
<keyword evidence="2" id="KW-1185">Reference proteome</keyword>
<protein>
    <submittedName>
        <fullName evidence="1">Uncharacterized protein</fullName>
    </submittedName>
</protein>